<reference evidence="4 5" key="1">
    <citation type="submission" date="2017-03" db="EMBL/GenBank/DDBJ databases">
        <title>Genome Survey of Euroglyphus maynei.</title>
        <authorList>
            <person name="Arlian L.G."/>
            <person name="Morgan M.S."/>
            <person name="Rider S.D."/>
        </authorList>
    </citation>
    <scope>NUCLEOTIDE SEQUENCE [LARGE SCALE GENOMIC DNA]</scope>
    <source>
        <strain evidence="4">Arlian Lab</strain>
        <tissue evidence="4">Whole body</tissue>
    </source>
</reference>
<name>A0A1Y3AQ77_EURMA</name>
<keyword evidence="3" id="KW-1133">Transmembrane helix</keyword>
<feature type="region of interest" description="Disordered" evidence="2">
    <location>
        <begin position="39"/>
        <end position="82"/>
    </location>
</feature>
<sequence>MKIKWISIPVVIILSLMIMTYADEQIRFRKIRPLLRRQQRQTLQQQQQQGYHNNRINRRSWSNNRINSNSHTSSSSWNTGKQKLDRKIPWTTWSSPSSSINTAINVIDTGKTRQESWNHQPATYNNSPPGAYHWGYRWIDEFGNQMFREETADGYGTVTGRYSFRDYNGLLRIVEYIADHNGYRTRIRSNEPGIVTSNPAGAEIIRFENENDIPA</sequence>
<organism evidence="4 5">
    <name type="scientific">Euroglyphus maynei</name>
    <name type="common">Mayne's house dust mite</name>
    <dbReference type="NCBI Taxonomy" id="6958"/>
    <lineage>
        <taxon>Eukaryota</taxon>
        <taxon>Metazoa</taxon>
        <taxon>Ecdysozoa</taxon>
        <taxon>Arthropoda</taxon>
        <taxon>Chelicerata</taxon>
        <taxon>Arachnida</taxon>
        <taxon>Acari</taxon>
        <taxon>Acariformes</taxon>
        <taxon>Sarcoptiformes</taxon>
        <taxon>Astigmata</taxon>
        <taxon>Psoroptidia</taxon>
        <taxon>Analgoidea</taxon>
        <taxon>Pyroglyphidae</taxon>
        <taxon>Pyroglyphinae</taxon>
        <taxon>Euroglyphus</taxon>
    </lineage>
</organism>
<evidence type="ECO:0000256" key="3">
    <source>
        <dbReference type="SAM" id="Phobius"/>
    </source>
</evidence>
<feature type="compositionally biased region" description="Low complexity" evidence="2">
    <location>
        <begin position="40"/>
        <end position="49"/>
    </location>
</feature>
<feature type="compositionally biased region" description="Low complexity" evidence="2">
    <location>
        <begin position="59"/>
        <end position="78"/>
    </location>
</feature>
<keyword evidence="3" id="KW-0812">Transmembrane</keyword>
<keyword evidence="5" id="KW-1185">Reference proteome</keyword>
<evidence type="ECO:0000313" key="4">
    <source>
        <dbReference type="EMBL" id="OTF69773.1"/>
    </source>
</evidence>
<dbReference type="PROSITE" id="PS51155">
    <property type="entry name" value="CHIT_BIND_RR_2"/>
    <property type="match status" value="1"/>
</dbReference>
<dbReference type="Proteomes" id="UP000194236">
    <property type="component" value="Unassembled WGS sequence"/>
</dbReference>
<dbReference type="GO" id="GO:0008010">
    <property type="term" value="F:structural constituent of chitin-based larval cuticle"/>
    <property type="evidence" value="ECO:0007669"/>
    <property type="project" value="TreeGrafter"/>
</dbReference>
<gene>
    <name evidence="4" type="ORF">BLA29_009030</name>
</gene>
<keyword evidence="3" id="KW-0472">Membrane</keyword>
<dbReference type="OrthoDB" id="6515020at2759"/>
<dbReference type="AlphaFoldDB" id="A0A1Y3AQ77"/>
<evidence type="ECO:0000256" key="2">
    <source>
        <dbReference type="SAM" id="MobiDB-lite"/>
    </source>
</evidence>
<dbReference type="GO" id="GO:0062129">
    <property type="term" value="C:chitin-based extracellular matrix"/>
    <property type="evidence" value="ECO:0007669"/>
    <property type="project" value="TreeGrafter"/>
</dbReference>
<evidence type="ECO:0000313" key="5">
    <source>
        <dbReference type="Proteomes" id="UP000194236"/>
    </source>
</evidence>
<dbReference type="InterPro" id="IPR000618">
    <property type="entry name" value="Insect_cuticle"/>
</dbReference>
<comment type="caution">
    <text evidence="4">The sequence shown here is derived from an EMBL/GenBank/DDBJ whole genome shotgun (WGS) entry which is preliminary data.</text>
</comment>
<feature type="transmembrane region" description="Helical" evidence="3">
    <location>
        <begin position="6"/>
        <end position="22"/>
    </location>
</feature>
<keyword evidence="1" id="KW-0193">Cuticle</keyword>
<proteinExistence type="predicted"/>
<dbReference type="EMBL" id="MUJZ01068918">
    <property type="protein sequence ID" value="OTF69773.1"/>
    <property type="molecule type" value="Genomic_DNA"/>
</dbReference>
<protein>
    <submittedName>
        <fullName evidence="4">Cuticle protein 57A-like protein</fullName>
    </submittedName>
</protein>
<dbReference type="InterPro" id="IPR050468">
    <property type="entry name" value="Cuticle_Struct_Prot"/>
</dbReference>
<accession>A0A1Y3AQ77</accession>
<evidence type="ECO:0000256" key="1">
    <source>
        <dbReference type="PROSITE-ProRule" id="PRU00497"/>
    </source>
</evidence>
<dbReference type="Pfam" id="PF00379">
    <property type="entry name" value="Chitin_bind_4"/>
    <property type="match status" value="1"/>
</dbReference>
<dbReference type="PANTHER" id="PTHR10380">
    <property type="entry name" value="CUTICLE PROTEIN"/>
    <property type="match status" value="1"/>
</dbReference>